<name>A0A382RPY6_9ZZZZ</name>
<dbReference type="AlphaFoldDB" id="A0A382RPY6"/>
<protein>
    <submittedName>
        <fullName evidence="1">Uncharacterized protein</fullName>
    </submittedName>
</protein>
<proteinExistence type="predicted"/>
<organism evidence="1">
    <name type="scientific">marine metagenome</name>
    <dbReference type="NCBI Taxonomy" id="408172"/>
    <lineage>
        <taxon>unclassified sequences</taxon>
        <taxon>metagenomes</taxon>
        <taxon>ecological metagenomes</taxon>
    </lineage>
</organism>
<accession>A0A382RPY6</accession>
<dbReference type="EMBL" id="UINC01122903">
    <property type="protein sequence ID" value="SVC99008.1"/>
    <property type="molecule type" value="Genomic_DNA"/>
</dbReference>
<feature type="non-terminal residue" evidence="1">
    <location>
        <position position="304"/>
    </location>
</feature>
<sequence length="304" mass="35574">MINVLFLSDTRSQSTPEEFGKSKSSHFGWWTSLPRNIQKSKCEGDIPFLDYLKIRTSSSVNLGRGNSLTSSNFFKTVNFLTDEFTDRYVVFYEVDDGKESFKRLVKNKRVMSDLRDKKCYVIFFHNDCVAWQFNKQDMYWLEFKELVKNQNIDIDRFGFIMYETVLKDDYDKVGEIGIDFYSFNDTSKFIYYGENLVGSVQLDKNTLSRMFRISKGYYRQFKYCTHNNNIKDHRVELLLFLIKNNLLDDGVTTWFGGGEPKAQGVDDLDFTKFNGVPRSCPYCNSKNSVSRGIVDYSKEYGKES</sequence>
<evidence type="ECO:0000313" key="1">
    <source>
        <dbReference type="EMBL" id="SVC99008.1"/>
    </source>
</evidence>
<gene>
    <name evidence="1" type="ORF">METZ01_LOCUS351862</name>
</gene>
<reference evidence="1" key="1">
    <citation type="submission" date="2018-05" db="EMBL/GenBank/DDBJ databases">
        <authorList>
            <person name="Lanie J.A."/>
            <person name="Ng W.-L."/>
            <person name="Kazmierczak K.M."/>
            <person name="Andrzejewski T.M."/>
            <person name="Davidsen T.M."/>
            <person name="Wayne K.J."/>
            <person name="Tettelin H."/>
            <person name="Glass J.I."/>
            <person name="Rusch D."/>
            <person name="Podicherti R."/>
            <person name="Tsui H.-C.T."/>
            <person name="Winkler M.E."/>
        </authorList>
    </citation>
    <scope>NUCLEOTIDE SEQUENCE</scope>
</reference>